<dbReference type="EMBL" id="JBHLZU010000014">
    <property type="protein sequence ID" value="MFB9905557.1"/>
    <property type="molecule type" value="Genomic_DNA"/>
</dbReference>
<evidence type="ECO:0000313" key="1">
    <source>
        <dbReference type="EMBL" id="MFB9905557.1"/>
    </source>
</evidence>
<protein>
    <recommendedName>
        <fullName evidence="3">Class I SAM-dependent methyltransferase</fullName>
    </recommendedName>
</protein>
<sequence length="227" mass="25850">MDFGVSTVLPPEETENGYISDQYFCRMLSAPALTLSAQYQTEENEALERTLRVNTAIRDKNLVAIGGGELWGLRYALQYAKRYVCVEPLADLHINDSVRYLVERSPDVSVVPKRFEDVRKSDLPEGNSVFFFVFNIMAYLDSPVSQINRLISPGDVLFISTWGDNPRARTIRSEYLQYLNRAEGASIDPDGSFGRYQLDRFPCTDIKHFLRSERIKGVATDLLIVYT</sequence>
<accession>A0ABV5ZXC9</accession>
<gene>
    <name evidence="1" type="ORF">ACFFQA_16615</name>
</gene>
<dbReference type="RefSeq" id="WP_377852861.1">
    <property type="nucleotide sequence ID" value="NZ_JBHLZU010000014.1"/>
</dbReference>
<organism evidence="1 2">
    <name type="scientific">Allokutzneria oryzae</name>
    <dbReference type="NCBI Taxonomy" id="1378989"/>
    <lineage>
        <taxon>Bacteria</taxon>
        <taxon>Bacillati</taxon>
        <taxon>Actinomycetota</taxon>
        <taxon>Actinomycetes</taxon>
        <taxon>Pseudonocardiales</taxon>
        <taxon>Pseudonocardiaceae</taxon>
        <taxon>Allokutzneria</taxon>
    </lineage>
</organism>
<comment type="caution">
    <text evidence="1">The sequence shown here is derived from an EMBL/GenBank/DDBJ whole genome shotgun (WGS) entry which is preliminary data.</text>
</comment>
<keyword evidence="2" id="KW-1185">Reference proteome</keyword>
<proteinExistence type="predicted"/>
<evidence type="ECO:0000313" key="2">
    <source>
        <dbReference type="Proteomes" id="UP001589693"/>
    </source>
</evidence>
<dbReference type="Proteomes" id="UP001589693">
    <property type="component" value="Unassembled WGS sequence"/>
</dbReference>
<name>A0ABV5ZXC9_9PSEU</name>
<reference evidence="1 2" key="1">
    <citation type="submission" date="2024-09" db="EMBL/GenBank/DDBJ databases">
        <authorList>
            <person name="Sun Q."/>
            <person name="Mori K."/>
        </authorList>
    </citation>
    <scope>NUCLEOTIDE SEQUENCE [LARGE SCALE GENOMIC DNA]</scope>
    <source>
        <strain evidence="1 2">TBRC 7907</strain>
    </source>
</reference>
<evidence type="ECO:0008006" key="3">
    <source>
        <dbReference type="Google" id="ProtNLM"/>
    </source>
</evidence>